<evidence type="ECO:0000256" key="1">
    <source>
        <dbReference type="SAM" id="MobiDB-lite"/>
    </source>
</evidence>
<proteinExistence type="predicted"/>
<dbReference type="AlphaFoldDB" id="A0A3P3ZHK5"/>
<feature type="region of interest" description="Disordered" evidence="1">
    <location>
        <begin position="577"/>
        <end position="637"/>
    </location>
</feature>
<feature type="compositionally biased region" description="Low complexity" evidence="1">
    <location>
        <begin position="586"/>
        <end position="595"/>
    </location>
</feature>
<sequence>MKDESSERCAGTTSPRCHQCVRSRERVPSFFGLYGFPLLLPPPTLDLSPLSVSSYRARPLLPSPPPPPASRFQRVRTGTDVCDTGRHAHHRVPSEHWTSLLVVLCGTATYTWRQQGKIRVTCDDSVEGRHSITFWLWGDTRGRSPRTPLSHEHLSPHRCTRVELIHIHHQSTSMLRIRVGLRLRFVRLPHIDGERVFRDVISFVEPEDRSYDDLRALVEAKISFMELGHSDFTVFHAQEHSGDRIVVDTAYFSALLRQWARRGTKERSLPKRTAVPEMAGLTLLGESPSTLISPEYQDHCSGAGVRAVHTGDTSNDDGSDDDDDRPPDILACFEIELHSSQSVAAATTAATSGMVSSTSRVVPSPVQCAALTRENLARLCDGEDTKLGASVLVPAPGAASLNKQVGGIDLRTALRSAHPPDPNTEVLVPVRELTCPPGHVKFYLRCILLAVRFKTPKPGLMVAELDLGDAEDVTQAITAVTFDEVVHKAIRDHLRGDRRQVLELRQVYVRRKNDVDVRYQTNAHPLLLRLDRSSKMEVVRILATPAPQPGGGAIVTVREQLGSAGVVDVTQFMGRKPQPHRLHHFSSGASGASSSENGTSFGGVGGGVYPPACSSSSSSSGPRRTTFTMSTSSGNAGASTALVSGVVPSNFGQELRSRQEMLLRQQRPVDVPPIEPGVAIVTARDVREREPLVEQHANREEQRKMRIRRKVEVSTQCLLCGLDCSNAAACMAVVRQQLTKSSRNRGTQVPEFEQVKHDLSDRRRVPEGKAPTRLLCTQTFVNSATRTVHVVHPRCAHLCSAYQSGSELEDIVVCDLSMNMCTLCGMPGACVACYHPLCTEMFHVVCALYSGGYVNFGQRDPFLPCPACPRHTQVVVSKRRLEGSNILHVDHSCWEDGVAFDSRVVEATDLRDPDQNDGQ</sequence>
<dbReference type="Proteomes" id="UP000319462">
    <property type="component" value="Chromosome 34"/>
</dbReference>
<feature type="compositionally biased region" description="Acidic residues" evidence="1">
    <location>
        <begin position="314"/>
        <end position="325"/>
    </location>
</feature>
<gene>
    <name evidence="2" type="ORF">LBRM2904_34.2490</name>
</gene>
<protein>
    <submittedName>
        <fullName evidence="2">Hypothetical_protein</fullName>
    </submittedName>
</protein>
<name>A0A3P3ZHK5_LEIBR</name>
<dbReference type="EMBL" id="LS997633">
    <property type="protein sequence ID" value="SYZ69544.1"/>
    <property type="molecule type" value="Genomic_DNA"/>
</dbReference>
<evidence type="ECO:0000313" key="3">
    <source>
        <dbReference type="Proteomes" id="UP000319462"/>
    </source>
</evidence>
<organism evidence="2 3">
    <name type="scientific">Leishmania braziliensis MHOM/BR/75/M2904</name>
    <dbReference type="NCBI Taxonomy" id="420245"/>
    <lineage>
        <taxon>Eukaryota</taxon>
        <taxon>Discoba</taxon>
        <taxon>Euglenozoa</taxon>
        <taxon>Kinetoplastea</taxon>
        <taxon>Metakinetoplastina</taxon>
        <taxon>Trypanosomatida</taxon>
        <taxon>Trypanosomatidae</taxon>
        <taxon>Leishmaniinae</taxon>
        <taxon>Leishmania</taxon>
        <taxon>Leishmania braziliensis species complex</taxon>
    </lineage>
</organism>
<feature type="region of interest" description="Disordered" evidence="1">
    <location>
        <begin position="305"/>
        <end position="327"/>
    </location>
</feature>
<accession>A0A3P3ZHK5</accession>
<evidence type="ECO:0000313" key="2">
    <source>
        <dbReference type="EMBL" id="SYZ69544.1"/>
    </source>
</evidence>
<reference evidence="2 3" key="1">
    <citation type="submission" date="2018-09" db="EMBL/GenBank/DDBJ databases">
        <authorList>
            <person name="Peiro R."/>
            <person name="Begona"/>
            <person name="Cbmso G."/>
            <person name="Lopez M."/>
            <person name="Gonzalez S."/>
        </authorList>
    </citation>
    <scope>NUCLEOTIDE SEQUENCE [LARGE SCALE GENOMIC DNA]</scope>
</reference>